<evidence type="ECO:0000313" key="1">
    <source>
        <dbReference type="EMBL" id="KAJ5703266.1"/>
    </source>
</evidence>
<evidence type="ECO:0000313" key="2">
    <source>
        <dbReference type="Proteomes" id="UP001215712"/>
    </source>
</evidence>
<dbReference type="Gene3D" id="1.25.40.20">
    <property type="entry name" value="Ankyrin repeat-containing domain"/>
    <property type="match status" value="1"/>
</dbReference>
<dbReference type="Proteomes" id="UP001215712">
    <property type="component" value="Unassembled WGS sequence"/>
</dbReference>
<reference evidence="1" key="1">
    <citation type="journal article" date="2023" name="IMA Fungus">
        <title>Comparative genomic study of the Penicillium genus elucidates a diverse pangenome and 15 lateral gene transfer events.</title>
        <authorList>
            <person name="Petersen C."/>
            <person name="Sorensen T."/>
            <person name="Nielsen M.R."/>
            <person name="Sondergaard T.E."/>
            <person name="Sorensen J.L."/>
            <person name="Fitzpatrick D.A."/>
            <person name="Frisvad J.C."/>
            <person name="Nielsen K.L."/>
        </authorList>
    </citation>
    <scope>NUCLEOTIDE SEQUENCE</scope>
    <source>
        <strain evidence="1">IBT 17514</strain>
    </source>
</reference>
<gene>
    <name evidence="1" type="ORF">N7493_011655</name>
</gene>
<dbReference type="EMBL" id="JAQJAN010000023">
    <property type="protein sequence ID" value="KAJ5703266.1"/>
    <property type="molecule type" value="Genomic_DNA"/>
</dbReference>
<comment type="caution">
    <text evidence="1">The sequence shown here is derived from an EMBL/GenBank/DDBJ whole genome shotgun (WGS) entry which is preliminary data.</text>
</comment>
<sequence length="59" mass="6417">MDCDDREDYTPLGYAADSLGPGNVTIIELLLNSSADLMPGTEAQTDQQETLLHLVVKHT</sequence>
<keyword evidence="2" id="KW-1185">Reference proteome</keyword>
<reference evidence="1" key="2">
    <citation type="submission" date="2023-01" db="EMBL/GenBank/DDBJ databases">
        <authorList>
            <person name="Petersen C."/>
        </authorList>
    </citation>
    <scope>NUCLEOTIDE SEQUENCE</scope>
    <source>
        <strain evidence="1">IBT 17514</strain>
    </source>
</reference>
<protein>
    <submittedName>
        <fullName evidence="1">Uncharacterized protein</fullName>
    </submittedName>
</protein>
<accession>A0AAD6MPZ6</accession>
<name>A0AAD6MPZ6_9EURO</name>
<organism evidence="1 2">
    <name type="scientific">Penicillium malachiteum</name>
    <dbReference type="NCBI Taxonomy" id="1324776"/>
    <lineage>
        <taxon>Eukaryota</taxon>
        <taxon>Fungi</taxon>
        <taxon>Dikarya</taxon>
        <taxon>Ascomycota</taxon>
        <taxon>Pezizomycotina</taxon>
        <taxon>Eurotiomycetes</taxon>
        <taxon>Eurotiomycetidae</taxon>
        <taxon>Eurotiales</taxon>
        <taxon>Aspergillaceae</taxon>
        <taxon>Penicillium</taxon>
    </lineage>
</organism>
<dbReference type="InterPro" id="IPR036770">
    <property type="entry name" value="Ankyrin_rpt-contain_sf"/>
</dbReference>
<dbReference type="AlphaFoldDB" id="A0AAD6MPZ6"/>
<proteinExistence type="predicted"/>